<evidence type="ECO:0000259" key="4">
    <source>
        <dbReference type="Pfam" id="PF04355"/>
    </source>
</evidence>
<dbReference type="EMBL" id="JAUSRF010000023">
    <property type="protein sequence ID" value="MDP9840235.1"/>
    <property type="molecule type" value="Genomic_DNA"/>
</dbReference>
<dbReference type="RefSeq" id="WP_306839629.1">
    <property type="nucleotide sequence ID" value="NZ_JAUSRF010000023.1"/>
</dbReference>
<dbReference type="PANTHER" id="PTHR37482:SF1">
    <property type="entry name" value="OUTER MEMBRANE PROTEIN ASSEMBLY FACTOR BAME"/>
    <property type="match status" value="1"/>
</dbReference>
<dbReference type="PROSITE" id="PS51257">
    <property type="entry name" value="PROKAR_LIPOPROTEIN"/>
    <property type="match status" value="1"/>
</dbReference>
<protein>
    <submittedName>
        <fullName evidence="5">Outer membrane protein assembly factor BamE (Lipoprotein component of BamABCDE complex)</fullName>
    </submittedName>
</protein>
<keyword evidence="2" id="KW-0472">Membrane</keyword>
<dbReference type="Pfam" id="PF04355">
    <property type="entry name" value="BamE"/>
    <property type="match status" value="1"/>
</dbReference>
<comment type="caution">
    <text evidence="5">The sequence shown here is derived from an EMBL/GenBank/DDBJ whole genome shotgun (WGS) entry which is preliminary data.</text>
</comment>
<name>A0ABT9Q0H7_9HYPH</name>
<dbReference type="InterPro" id="IPR037873">
    <property type="entry name" value="BamE-like"/>
</dbReference>
<dbReference type="InterPro" id="IPR007450">
    <property type="entry name" value="BamE_dom"/>
</dbReference>
<keyword evidence="1" id="KW-0732">Signal</keyword>
<organism evidence="5 6">
    <name type="scientific">Neorhizobium huautlense</name>
    <dbReference type="NCBI Taxonomy" id="67774"/>
    <lineage>
        <taxon>Bacteria</taxon>
        <taxon>Pseudomonadati</taxon>
        <taxon>Pseudomonadota</taxon>
        <taxon>Alphaproteobacteria</taxon>
        <taxon>Hyphomicrobiales</taxon>
        <taxon>Rhizobiaceae</taxon>
        <taxon>Rhizobium/Agrobacterium group</taxon>
        <taxon>Neorhizobium</taxon>
    </lineage>
</organism>
<evidence type="ECO:0000313" key="5">
    <source>
        <dbReference type="EMBL" id="MDP9840235.1"/>
    </source>
</evidence>
<dbReference type="Proteomes" id="UP001241472">
    <property type="component" value="Unassembled WGS sequence"/>
</dbReference>
<evidence type="ECO:0000256" key="2">
    <source>
        <dbReference type="ARBA" id="ARBA00023136"/>
    </source>
</evidence>
<reference evidence="5 6" key="1">
    <citation type="submission" date="2023-07" db="EMBL/GenBank/DDBJ databases">
        <title>Sorghum-associated microbial communities from plants grown in Nebraska, USA.</title>
        <authorList>
            <person name="Schachtman D."/>
        </authorList>
    </citation>
    <scope>NUCLEOTIDE SEQUENCE [LARGE SCALE GENOMIC DNA]</scope>
    <source>
        <strain evidence="5 6">DS1307</strain>
    </source>
</reference>
<gene>
    <name evidence="5" type="ORF">J2T09_005015</name>
</gene>
<proteinExistence type="predicted"/>
<dbReference type="Gene3D" id="3.30.1450.10">
    <property type="match status" value="1"/>
</dbReference>
<keyword evidence="3" id="KW-0998">Cell outer membrane</keyword>
<evidence type="ECO:0000313" key="6">
    <source>
        <dbReference type="Proteomes" id="UP001241472"/>
    </source>
</evidence>
<accession>A0ABT9Q0H7</accession>
<evidence type="ECO:0000256" key="1">
    <source>
        <dbReference type="ARBA" id="ARBA00022729"/>
    </source>
</evidence>
<feature type="domain" description="Outer membrane protein assembly factor BamE" evidence="4">
    <location>
        <begin position="45"/>
        <end position="119"/>
    </location>
</feature>
<evidence type="ECO:0000256" key="3">
    <source>
        <dbReference type="ARBA" id="ARBA00023237"/>
    </source>
</evidence>
<keyword evidence="6" id="KW-1185">Reference proteome</keyword>
<dbReference type="InterPro" id="IPR026592">
    <property type="entry name" value="BamE"/>
</dbReference>
<sequence length="174" mass="18701">MRTGVKKRVYGADMKLMNKTAIALVIATLGLSGCTTGIGDTIYSGYVVDKQALDLIPVGSSREQVILSMGTPSTTATFDNEVFYYISQVRRRSAAFMKPRVVEQTVVAVYFNKDGVVDRRASYTLQDGKVFDTISRTTPTGGKDLTFLQQLLSGGSGPGAAAAAARQMFQNAQP</sequence>
<dbReference type="PANTHER" id="PTHR37482">
    <property type="entry name" value="OUTER MEMBRANE PROTEIN ASSEMBLY FACTOR BAME"/>
    <property type="match status" value="1"/>
</dbReference>